<organism evidence="1 2">
    <name type="scientific">Streptomyces sp. 900105755</name>
    <dbReference type="NCBI Taxonomy" id="3154389"/>
    <lineage>
        <taxon>Bacteria</taxon>
        <taxon>Bacillati</taxon>
        <taxon>Actinomycetota</taxon>
        <taxon>Actinomycetes</taxon>
        <taxon>Kitasatosporales</taxon>
        <taxon>Streptomycetaceae</taxon>
        <taxon>Streptomyces</taxon>
    </lineage>
</organism>
<proteinExistence type="predicted"/>
<dbReference type="Proteomes" id="UP001490365">
    <property type="component" value="Unassembled WGS sequence"/>
</dbReference>
<accession>A0ABV1TR19</accession>
<evidence type="ECO:0000313" key="2">
    <source>
        <dbReference type="Proteomes" id="UP001490365"/>
    </source>
</evidence>
<keyword evidence="2" id="KW-1185">Reference proteome</keyword>
<reference evidence="1 2" key="1">
    <citation type="submission" date="2024-06" db="EMBL/GenBank/DDBJ databases">
        <title>The Natural Products Discovery Center: Release of the First 8490 Sequenced Strains for Exploring Actinobacteria Biosynthetic Diversity.</title>
        <authorList>
            <person name="Kalkreuter E."/>
            <person name="Kautsar S.A."/>
            <person name="Yang D."/>
            <person name="Bader C.D."/>
            <person name="Teijaro C.N."/>
            <person name="Fluegel L."/>
            <person name="Davis C.M."/>
            <person name="Simpson J.R."/>
            <person name="Lauterbach L."/>
            <person name="Steele A.D."/>
            <person name="Gui C."/>
            <person name="Meng S."/>
            <person name="Li G."/>
            <person name="Viehrig K."/>
            <person name="Ye F."/>
            <person name="Su P."/>
            <person name="Kiefer A.F."/>
            <person name="Nichols A."/>
            <person name="Cepeda A.J."/>
            <person name="Yan W."/>
            <person name="Fan B."/>
            <person name="Jiang Y."/>
            <person name="Adhikari A."/>
            <person name="Zheng C.-J."/>
            <person name="Schuster L."/>
            <person name="Cowan T.M."/>
            <person name="Smanski M.J."/>
            <person name="Chevrette M.G."/>
            <person name="De Carvalho L.P.S."/>
            <person name="Shen B."/>
        </authorList>
    </citation>
    <scope>NUCLEOTIDE SEQUENCE [LARGE SCALE GENOMIC DNA]</scope>
    <source>
        <strain evidence="1 2">NPDC001694</strain>
    </source>
</reference>
<dbReference type="RefSeq" id="WP_351960382.1">
    <property type="nucleotide sequence ID" value="NZ_JBEOZM010000019.1"/>
</dbReference>
<gene>
    <name evidence="1" type="ORF">ABT211_32945</name>
</gene>
<sequence length="137" mass="15322">MNPADTPLAEADYIAATADELSRKQGADRAAALVSQKALFQRRGRIVLRPDRLVLTNWSDTRSLVLARTDITAAETRFTDLYGRFMGGLLNAGKPLILTTAAAPSPGDIYLLVNRREFMETTDDRQWEKRINDWLNG</sequence>
<protein>
    <submittedName>
        <fullName evidence="1">Uncharacterized protein</fullName>
    </submittedName>
</protein>
<evidence type="ECO:0000313" key="1">
    <source>
        <dbReference type="EMBL" id="MER6272052.1"/>
    </source>
</evidence>
<name>A0ABV1TR19_9ACTN</name>
<comment type="caution">
    <text evidence="1">The sequence shown here is derived from an EMBL/GenBank/DDBJ whole genome shotgun (WGS) entry which is preliminary data.</text>
</comment>
<dbReference type="EMBL" id="JBEOZM010000019">
    <property type="protein sequence ID" value="MER6272052.1"/>
    <property type="molecule type" value="Genomic_DNA"/>
</dbReference>